<dbReference type="InterPro" id="IPR003593">
    <property type="entry name" value="AAA+_ATPase"/>
</dbReference>
<dbReference type="InterPro" id="IPR036640">
    <property type="entry name" value="ABC1_TM_sf"/>
</dbReference>
<dbReference type="PANTHER" id="PTHR24221">
    <property type="entry name" value="ATP-BINDING CASSETTE SUB-FAMILY B"/>
    <property type="match status" value="1"/>
</dbReference>
<feature type="transmembrane region" description="Helical" evidence="7">
    <location>
        <begin position="158"/>
        <end position="179"/>
    </location>
</feature>
<dbReference type="Pfam" id="PF00005">
    <property type="entry name" value="ABC_tran"/>
    <property type="match status" value="1"/>
</dbReference>
<evidence type="ECO:0000256" key="2">
    <source>
        <dbReference type="ARBA" id="ARBA00022692"/>
    </source>
</evidence>
<dbReference type="NCBIfam" id="TIGR02868">
    <property type="entry name" value="CydC"/>
    <property type="match status" value="1"/>
</dbReference>
<dbReference type="Pfam" id="PF00664">
    <property type="entry name" value="ABC_membrane"/>
    <property type="match status" value="1"/>
</dbReference>
<evidence type="ECO:0000256" key="1">
    <source>
        <dbReference type="ARBA" id="ARBA00004651"/>
    </source>
</evidence>
<dbReference type="Gene3D" id="1.20.1560.10">
    <property type="entry name" value="ABC transporter type 1, transmembrane domain"/>
    <property type="match status" value="1"/>
</dbReference>
<evidence type="ECO:0000313" key="10">
    <source>
        <dbReference type="EMBL" id="MDD7961662.1"/>
    </source>
</evidence>
<dbReference type="SUPFAM" id="SSF52540">
    <property type="entry name" value="P-loop containing nucleoside triphosphate hydrolases"/>
    <property type="match status" value="1"/>
</dbReference>
<keyword evidence="3" id="KW-0547">Nucleotide-binding</keyword>
<evidence type="ECO:0000313" key="11">
    <source>
        <dbReference type="Proteomes" id="UP001218170"/>
    </source>
</evidence>
<dbReference type="Gene3D" id="3.40.50.300">
    <property type="entry name" value="P-loop containing nucleotide triphosphate hydrolases"/>
    <property type="match status" value="1"/>
</dbReference>
<dbReference type="InterPro" id="IPR011527">
    <property type="entry name" value="ABC1_TM_dom"/>
</dbReference>
<dbReference type="InterPro" id="IPR014223">
    <property type="entry name" value="ABC_CydC/D"/>
</dbReference>
<keyword evidence="11" id="KW-1185">Reference proteome</keyword>
<gene>
    <name evidence="10" type="primary">cydC</name>
    <name evidence="10" type="ORF">PUW80_04780</name>
</gene>
<dbReference type="EMBL" id="JAQZCI010000001">
    <property type="protein sequence ID" value="MDD7961662.1"/>
    <property type="molecule type" value="Genomic_DNA"/>
</dbReference>
<evidence type="ECO:0000256" key="7">
    <source>
        <dbReference type="SAM" id="Phobius"/>
    </source>
</evidence>
<sequence length="553" mass="57799">MTTTREVLHGALPPARKFWPALATGFATEAAAVALLACSAWLIVRASEQPAVMYVMAAVVGVRAFAIARAVFRYLERLTSHDAALRQLAATRTDLVRRLIPLAPDGLGRVRRGSALSALVDDVDDLQNLPLRVVEPLVASATVALASVIFVASVSWPAALTLLGCLALAATAATGWGWLAGARAERTIAPLRARLADAVADHLGSLDVLLAFGAESTSRERIEAADRELRRAVVRRAGAQAGSTAIVSLAAGAASILAVAVTAPDVATLGGPWLAVAVLVPMAVFEVFTTVPLAAASWRQVRASAERIADTVPSDIPAGLVSSDLSPTGTAPALGDGLHLRGVSVSWPGATRPALADVDLDVRPGERVLVVGSSGAGKSTLAHALVRFLEVDGSYRIGRTDVRDLAPDDVRRTVGLCEQQPMLFDEDIRQNLLFARDTATDAELEAVLDRVGLGPWLRERGGLDARVGEHGSLVSGGQAQRIALARALLHGFPVLVLDEPTAGVDPAASDALLHDMLAAVDGERAVVLISHVRVPAELVDRTVRIADGRVVTG</sequence>
<keyword evidence="4" id="KW-0067">ATP-binding</keyword>
<dbReference type="InterPro" id="IPR003439">
    <property type="entry name" value="ABC_transporter-like_ATP-bd"/>
</dbReference>
<keyword evidence="5 7" id="KW-1133">Transmembrane helix</keyword>
<proteinExistence type="predicted"/>
<dbReference type="InterPro" id="IPR039421">
    <property type="entry name" value="Type_1_exporter"/>
</dbReference>
<dbReference type="PROSITE" id="PS50893">
    <property type="entry name" value="ABC_TRANSPORTER_2"/>
    <property type="match status" value="1"/>
</dbReference>
<evidence type="ECO:0000259" key="9">
    <source>
        <dbReference type="PROSITE" id="PS50929"/>
    </source>
</evidence>
<evidence type="ECO:0000256" key="4">
    <source>
        <dbReference type="ARBA" id="ARBA00022840"/>
    </source>
</evidence>
<dbReference type="PANTHER" id="PTHR24221:SF654">
    <property type="entry name" value="ATP-BINDING CASSETTE SUB-FAMILY B MEMBER 6"/>
    <property type="match status" value="1"/>
</dbReference>
<feature type="domain" description="ABC transmembrane type-1" evidence="9">
    <location>
        <begin position="21"/>
        <end position="268"/>
    </location>
</feature>
<feature type="transmembrane region" description="Helical" evidence="7">
    <location>
        <begin position="50"/>
        <end position="72"/>
    </location>
</feature>
<feature type="transmembrane region" description="Helical" evidence="7">
    <location>
        <begin position="237"/>
        <end position="261"/>
    </location>
</feature>
<reference evidence="10 11" key="1">
    <citation type="submission" date="2023-02" db="EMBL/GenBank/DDBJ databases">
        <title>Study of novel species of the Microbacterium genus.</title>
        <authorList>
            <person name="Arroyo-Herrera I."/>
            <person name="Roman-Ponce B."/>
            <person name="Vasquez-Murrieta M.S."/>
        </authorList>
    </citation>
    <scope>NUCLEOTIDE SEQUENCE [LARGE SCALE GENOMIC DNA]</scope>
    <source>
        <strain evidence="10 11">NE1TT3</strain>
    </source>
</reference>
<keyword evidence="2 7" id="KW-0812">Transmembrane</keyword>
<evidence type="ECO:0000256" key="6">
    <source>
        <dbReference type="ARBA" id="ARBA00023136"/>
    </source>
</evidence>
<dbReference type="Proteomes" id="UP001218170">
    <property type="component" value="Unassembled WGS sequence"/>
</dbReference>
<evidence type="ECO:0000259" key="8">
    <source>
        <dbReference type="PROSITE" id="PS50893"/>
    </source>
</evidence>
<name>A0ABT5SFY4_9MICO</name>
<comment type="subcellular location">
    <subcellularLocation>
        <location evidence="1">Cell membrane</location>
        <topology evidence="1">Multi-pass membrane protein</topology>
    </subcellularLocation>
</comment>
<feature type="transmembrane region" description="Helical" evidence="7">
    <location>
        <begin position="273"/>
        <end position="298"/>
    </location>
</feature>
<organism evidence="10 11">
    <name type="scientific">Microbacterium thalli</name>
    <dbReference type="NCBI Taxonomy" id="3027921"/>
    <lineage>
        <taxon>Bacteria</taxon>
        <taxon>Bacillati</taxon>
        <taxon>Actinomycetota</taxon>
        <taxon>Actinomycetes</taxon>
        <taxon>Micrococcales</taxon>
        <taxon>Microbacteriaceae</taxon>
        <taxon>Microbacterium</taxon>
    </lineage>
</organism>
<accession>A0ABT5SFY4</accession>
<dbReference type="InterPro" id="IPR017871">
    <property type="entry name" value="ABC_transporter-like_CS"/>
</dbReference>
<dbReference type="PROSITE" id="PS50929">
    <property type="entry name" value="ABC_TM1F"/>
    <property type="match status" value="1"/>
</dbReference>
<comment type="caution">
    <text evidence="10">The sequence shown here is derived from an EMBL/GenBank/DDBJ whole genome shotgun (WGS) entry which is preliminary data.</text>
</comment>
<feature type="transmembrane region" description="Helical" evidence="7">
    <location>
        <begin position="21"/>
        <end position="44"/>
    </location>
</feature>
<evidence type="ECO:0000256" key="3">
    <source>
        <dbReference type="ARBA" id="ARBA00022741"/>
    </source>
</evidence>
<dbReference type="PROSITE" id="PS00211">
    <property type="entry name" value="ABC_TRANSPORTER_1"/>
    <property type="match status" value="1"/>
</dbReference>
<dbReference type="InterPro" id="IPR027417">
    <property type="entry name" value="P-loop_NTPase"/>
</dbReference>
<feature type="domain" description="ABC transporter" evidence="8">
    <location>
        <begin position="338"/>
        <end position="551"/>
    </location>
</feature>
<keyword evidence="6 7" id="KW-0472">Membrane</keyword>
<protein>
    <submittedName>
        <fullName evidence="10">Thiol reductant ABC exporter subunit CydC</fullName>
    </submittedName>
</protein>
<feature type="transmembrane region" description="Helical" evidence="7">
    <location>
        <begin position="133"/>
        <end position="152"/>
    </location>
</feature>
<dbReference type="SUPFAM" id="SSF90123">
    <property type="entry name" value="ABC transporter transmembrane region"/>
    <property type="match status" value="1"/>
</dbReference>
<dbReference type="SMART" id="SM00382">
    <property type="entry name" value="AAA"/>
    <property type="match status" value="1"/>
</dbReference>
<evidence type="ECO:0000256" key="5">
    <source>
        <dbReference type="ARBA" id="ARBA00022989"/>
    </source>
</evidence>
<dbReference type="RefSeq" id="WP_274221409.1">
    <property type="nucleotide sequence ID" value="NZ_JAQZCG020000013.1"/>
</dbReference>
<dbReference type="CDD" id="cd03228">
    <property type="entry name" value="ABCC_MRP_Like"/>
    <property type="match status" value="1"/>
</dbReference>